<dbReference type="Pfam" id="PF01030">
    <property type="entry name" value="Recep_L_domain"/>
    <property type="match status" value="1"/>
</dbReference>
<feature type="domain" description="Receptor L-domain" evidence="4">
    <location>
        <begin position="43"/>
        <end position="129"/>
    </location>
</feature>
<evidence type="ECO:0000256" key="2">
    <source>
        <dbReference type="ARBA" id="ARBA00022729"/>
    </source>
</evidence>
<dbReference type="Proteomes" id="UP000740413">
    <property type="component" value="Unassembled WGS sequence"/>
</dbReference>
<dbReference type="PANTHER" id="PTHR31018:SF3">
    <property type="entry name" value="RECEPTOR PROTEIN-TYROSINE KINASE"/>
    <property type="match status" value="1"/>
</dbReference>
<dbReference type="InterPro" id="IPR032675">
    <property type="entry name" value="LRR_dom_sf"/>
</dbReference>
<keyword evidence="3" id="KW-0325">Glycoprotein</keyword>
<dbReference type="RefSeq" id="WP_214611439.1">
    <property type="nucleotide sequence ID" value="NZ_JACATN010000002.1"/>
</dbReference>
<sequence>MKKFFTFLFIIFFNILSSQCPLGSVILITQNDVNNFVSNYPTCTTIDGNLEIRGSDINDISGLSSLRVINGELKIIGTQVVDFTGLSFLTEIRNGHTEIRENHSLISVNLENLMVLNSYMSINVNNNLLTISGFTNFTEMQSIEISNNYSLTSIPLFNNLNKIETLSITENESLVNFDGFDNLRCVGYFIIHGNDILETIPKFNNLKRVSGFSFRISFNPYLKSVEGFQSLEFVNNLLIIESNGWRNDSMPISNFPELKEITGPLMLVTGISEINGFNKLVKVGSIKIDGTKATEIVGFESLREVTSIDIDNHLFYLERIDAFKNVVFIQNDFRFYNNRVLNHINGFQKLKTVGGDFNFNNQYEITNLDFLESLTSVGYVGCCSRLTLTGNTSLNDCRAIALLMKFGELPGRIDVYGNGVNCSSQPEIIDNADQDRDGVLDSVDQDDDNDGIYDSIENAGDNDIDGDLIPNSLDLNSDNDGCNDVIEAGLDDDNNDGIVGGEIVTVDDNGLVTSSTMAYSAPNDLNGDSVLDFLDFNSSPVVSEQPIPQSVIAGNDVTFSTVITNADTFQWEMSNDLGVTWEDLPESTVFSGVNINSLTINSASIAYNEAHFRLRFYNSTSTCVQPIYSAIASLEVTNTSLNPGMDSSTFSCPNDAPFNLFNAIDGSPDPGGYWVPALGSGGDIFDPSTDSPGVYRYYLESDNCVYVFSEMTVDVENNNAGTDSKLNICVTSSAVELFLSLEGSPDTLGTWTPSLSSGTGMFDPTVDNAGIYTYTVGNTTCGSVSAQVDVTIVEEPSAGTDGFISLCSNDLPFDLFSGLTGNPDSGGTWSPTLSSGTGIFNPTIDSAGIYTYTVSNGICQDSSAILEVLINTPPDAGEDIEINVCLTDSPFNLLESLGGTPENGGEWTPSLSSNDDIFDPLLDTADVYTYSITSNTCPDSSATIIVNIFDEANPGIDNGISICENDPPINLFTLLGGNPETEGVWFPALSSGTGVFDPRLDSEGIFTYTVNNPGCGNQYAIIEVDVLEIPNAGEDSSVNICVNEGLVDLFDFIPGNPDPNGIWTPSLVSGNSTFDPAIDTEGSYIYTVTNAVCGEDSSNLEVSILEVYPISNYELKTTDWNGNNEVYIEIESERTYEYSLDGINYQSNNTFSGLLGGFHKIFAREINGCGILKAEFSIIDYPRFFTPNSNLVNDKWHLVGLENEEYTLDIYDRYGKLLKQLSNVNHTWDGLYNGQQLPATDYWFKVKFTKGQTLTGHFSLKY</sequence>
<evidence type="ECO:0000256" key="1">
    <source>
        <dbReference type="ARBA" id="ARBA00004196"/>
    </source>
</evidence>
<dbReference type="InterPro" id="IPR026341">
    <property type="entry name" value="T9SS_type_B"/>
</dbReference>
<dbReference type="InterPro" id="IPR000494">
    <property type="entry name" value="Rcpt_L-dom"/>
</dbReference>
<dbReference type="InterPro" id="IPR051648">
    <property type="entry name" value="CWI-Assembly_Regulator"/>
</dbReference>
<name>A0ABS5WD06_9FLAO</name>
<comment type="subcellular location">
    <subcellularLocation>
        <location evidence="1">Cell envelope</location>
    </subcellularLocation>
</comment>
<evidence type="ECO:0000259" key="4">
    <source>
        <dbReference type="Pfam" id="PF01030"/>
    </source>
</evidence>
<evidence type="ECO:0000256" key="3">
    <source>
        <dbReference type="ARBA" id="ARBA00023180"/>
    </source>
</evidence>
<dbReference type="EMBL" id="JACATN010000002">
    <property type="protein sequence ID" value="MBT2161299.1"/>
    <property type="molecule type" value="Genomic_DNA"/>
</dbReference>
<proteinExistence type="predicted"/>
<gene>
    <name evidence="5" type="ORF">HW347_08470</name>
</gene>
<organism evidence="5 6">
    <name type="scientific">Zobellia barbeyronii</name>
    <dbReference type="NCBI Taxonomy" id="2748009"/>
    <lineage>
        <taxon>Bacteria</taxon>
        <taxon>Pseudomonadati</taxon>
        <taxon>Bacteroidota</taxon>
        <taxon>Flavobacteriia</taxon>
        <taxon>Flavobacteriales</taxon>
        <taxon>Flavobacteriaceae</taxon>
        <taxon>Zobellia</taxon>
    </lineage>
</organism>
<dbReference type="Pfam" id="PF13585">
    <property type="entry name" value="CHU_C"/>
    <property type="match status" value="1"/>
</dbReference>
<protein>
    <submittedName>
        <fullName evidence="5">T9SS type B sorting domain-containing protein</fullName>
    </submittedName>
</protein>
<keyword evidence="6" id="KW-1185">Reference proteome</keyword>
<dbReference type="SUPFAM" id="SSF52058">
    <property type="entry name" value="L domain-like"/>
    <property type="match status" value="3"/>
</dbReference>
<keyword evidence="2" id="KW-0732">Signal</keyword>
<evidence type="ECO:0000313" key="6">
    <source>
        <dbReference type="Proteomes" id="UP000740413"/>
    </source>
</evidence>
<dbReference type="Gene3D" id="3.80.10.10">
    <property type="entry name" value="Ribonuclease Inhibitor"/>
    <property type="match status" value="1"/>
</dbReference>
<reference evidence="6" key="1">
    <citation type="submission" date="2023-07" db="EMBL/GenBank/DDBJ databases">
        <title>Zobellia barbeyronii sp. nov., a new marine flavobacterium, isolated from green and red algae.</title>
        <authorList>
            <person name="Nedashkovskaya O.I."/>
            <person name="Otstavnykh N."/>
            <person name="Zhukova N."/>
            <person name="Guzev K."/>
            <person name="Chausova V."/>
            <person name="Tekutyeva L."/>
            <person name="Mikhailov V."/>
            <person name="Isaeva M."/>
        </authorList>
    </citation>
    <scope>NUCLEOTIDE SEQUENCE [LARGE SCALE GENOMIC DNA]</scope>
    <source>
        <strain evidence="6">KMM 6746</strain>
    </source>
</reference>
<dbReference type="NCBIfam" id="TIGR04131">
    <property type="entry name" value="Bac_Flav_CTERM"/>
    <property type="match status" value="1"/>
</dbReference>
<accession>A0ABS5WD06</accession>
<dbReference type="PANTHER" id="PTHR31018">
    <property type="entry name" value="SPORULATION-SPECIFIC PROTEIN-RELATED"/>
    <property type="match status" value="1"/>
</dbReference>
<evidence type="ECO:0000313" key="5">
    <source>
        <dbReference type="EMBL" id="MBT2161299.1"/>
    </source>
</evidence>
<comment type="caution">
    <text evidence="5">The sequence shown here is derived from an EMBL/GenBank/DDBJ whole genome shotgun (WGS) entry which is preliminary data.</text>
</comment>